<organism evidence="1">
    <name type="scientific">Nymphaea colorata</name>
    <name type="common">pocket water lily</name>
    <dbReference type="NCBI Taxonomy" id="210225"/>
    <lineage>
        <taxon>Eukaryota</taxon>
        <taxon>Viridiplantae</taxon>
        <taxon>Streptophyta</taxon>
        <taxon>Embryophyta</taxon>
        <taxon>Tracheophyta</taxon>
        <taxon>Spermatophyta</taxon>
        <taxon>Magnoliopsida</taxon>
        <taxon>Nymphaeales</taxon>
        <taxon>Nymphaeaceae</taxon>
        <taxon>Nymphaea</taxon>
    </lineage>
</organism>
<name>A0A5K1H4U9_9MAGN</name>
<dbReference type="EMBL" id="LR721787">
    <property type="protein sequence ID" value="VVW80193.1"/>
    <property type="molecule type" value="Genomic_DNA"/>
</dbReference>
<dbReference type="AlphaFoldDB" id="A0A5K1H4U9"/>
<reference evidence="1" key="1">
    <citation type="submission" date="2019-09" db="EMBL/GenBank/DDBJ databases">
        <authorList>
            <person name="Zhang L."/>
        </authorList>
    </citation>
    <scope>NUCLEOTIDE SEQUENCE</scope>
</reference>
<protein>
    <submittedName>
        <fullName evidence="1">Uncharacterized protein</fullName>
    </submittedName>
</protein>
<gene>
    <name evidence="1" type="ORF">NYM_LOCUS27994</name>
</gene>
<evidence type="ECO:0000313" key="1">
    <source>
        <dbReference type="EMBL" id="VVW80193.1"/>
    </source>
</evidence>
<accession>A0A5K1H4U9</accession>
<sequence length="30" mass="3235">MEEKLFKAKCVMSDGDVSSFLPVKSNGTVS</sequence>
<proteinExistence type="predicted"/>